<comment type="catalytic activity">
    <reaction evidence="1">
        <text>Hydrolyzes the link between N-acetylmuramoyl residues and L-amino acid residues in certain cell-wall glycopeptides.</text>
        <dbReference type="EC" id="3.5.1.28"/>
    </reaction>
</comment>
<dbReference type="AlphaFoldDB" id="A0A069QK38"/>
<evidence type="ECO:0000256" key="4">
    <source>
        <dbReference type="SAM" id="MobiDB-lite"/>
    </source>
</evidence>
<dbReference type="CDD" id="cd02696">
    <property type="entry name" value="MurNAc-LAA"/>
    <property type="match status" value="1"/>
</dbReference>
<dbReference type="RefSeq" id="WP_018968259.1">
    <property type="nucleotide sequence ID" value="NZ_KB899224.1"/>
</dbReference>
<keyword evidence="5" id="KW-0732">Signal</keyword>
<dbReference type="FunFam" id="3.40.630.40:FF:000005">
    <property type="entry name" value="N-acetylmuramoyl-L-alanine amidase (AmiA)"/>
    <property type="match status" value="1"/>
</dbReference>
<dbReference type="Gene3D" id="3.40.630.40">
    <property type="entry name" value="Zn-dependent exopeptidases"/>
    <property type="match status" value="1"/>
</dbReference>
<dbReference type="eggNOG" id="COG0860">
    <property type="taxonomic scope" value="Bacteria"/>
</dbReference>
<accession>A0A069QK38</accession>
<dbReference type="HOGENOM" id="CLU_014322_4_5_10"/>
<dbReference type="GO" id="GO:0009253">
    <property type="term" value="P:peptidoglycan catabolic process"/>
    <property type="evidence" value="ECO:0007669"/>
    <property type="project" value="InterPro"/>
</dbReference>
<keyword evidence="8" id="KW-1185">Reference proteome</keyword>
<evidence type="ECO:0000313" key="8">
    <source>
        <dbReference type="Proteomes" id="UP000027442"/>
    </source>
</evidence>
<dbReference type="EC" id="3.5.1.28" evidence="2"/>
<feature type="compositionally biased region" description="Polar residues" evidence="4">
    <location>
        <begin position="312"/>
        <end position="326"/>
    </location>
</feature>
<feature type="signal peptide" evidence="5">
    <location>
        <begin position="1"/>
        <end position="21"/>
    </location>
</feature>
<dbReference type="GO" id="GO:0030288">
    <property type="term" value="C:outer membrane-bounded periplasmic space"/>
    <property type="evidence" value="ECO:0007669"/>
    <property type="project" value="TreeGrafter"/>
</dbReference>
<gene>
    <name evidence="7" type="ORF">HMPREF1991_00711</name>
</gene>
<dbReference type="Proteomes" id="UP000027442">
    <property type="component" value="Unassembled WGS sequence"/>
</dbReference>
<comment type="caution">
    <text evidence="7">The sequence shown here is derived from an EMBL/GenBank/DDBJ whole genome shotgun (WGS) entry which is preliminary data.</text>
</comment>
<dbReference type="SUPFAM" id="SSF53187">
    <property type="entry name" value="Zn-dependent exopeptidases"/>
    <property type="match status" value="1"/>
</dbReference>
<evidence type="ECO:0000256" key="1">
    <source>
        <dbReference type="ARBA" id="ARBA00001561"/>
    </source>
</evidence>
<evidence type="ECO:0000256" key="2">
    <source>
        <dbReference type="ARBA" id="ARBA00011901"/>
    </source>
</evidence>
<sequence>MNKKITALFVLLLLLPFAANAANKKFVLVIDPGHGGKDAGALGAFSKEKNINLNVAMAFGRNVQRNCPDVKVIYTRTTDVFIGLKERAEIANRNKADLFISVHTNALPGGRQAYGMETYTLGMHRAGANLDVAKRENAVILIEKDYKQSYQGFNPNSSESYIMFEFMQDRNMANSVDLAKMVQRETCAAANRPDKGVHQAGFLVLRETSMPSCLIELGFITTPDEERLLNDKARIENIATGIYRAFVNYKNKYYNGIVVPYKPTPVPTPAVPDVVPDVYKADDGSSSSQTSSRTSRRRDRAEADAIKHDSATSRSTTHRAQASNQDTYERPAVSTPEQGRSEDHSLPSVTSGESEEKIISFGESAVVPIFKVQIMASTKVIRRNSPRFKGLKDVGHFNENDMVKYTYGASADYNEINRLRKEIADKFPDAFVIAFKDGVRMDVNKAIREFSVNRHKDNK</sequence>
<dbReference type="SMART" id="SM00646">
    <property type="entry name" value="Ami_3"/>
    <property type="match status" value="1"/>
</dbReference>
<dbReference type="GO" id="GO:0008745">
    <property type="term" value="F:N-acetylmuramoyl-L-alanine amidase activity"/>
    <property type="evidence" value="ECO:0007669"/>
    <property type="project" value="UniProtKB-EC"/>
</dbReference>
<feature type="compositionally biased region" description="Basic and acidic residues" evidence="4">
    <location>
        <begin position="299"/>
        <end position="311"/>
    </location>
</feature>
<evidence type="ECO:0000256" key="5">
    <source>
        <dbReference type="SAM" id="SignalP"/>
    </source>
</evidence>
<evidence type="ECO:0000313" key="7">
    <source>
        <dbReference type="EMBL" id="KDR53155.1"/>
    </source>
</evidence>
<dbReference type="Pfam" id="PF01520">
    <property type="entry name" value="Amidase_3"/>
    <property type="match status" value="1"/>
</dbReference>
<dbReference type="InterPro" id="IPR002508">
    <property type="entry name" value="MurNAc-LAA_cat"/>
</dbReference>
<dbReference type="PANTHER" id="PTHR30404:SF0">
    <property type="entry name" value="N-ACETYLMURAMOYL-L-ALANINE AMIDASE AMIC"/>
    <property type="match status" value="1"/>
</dbReference>
<dbReference type="PANTHER" id="PTHR30404">
    <property type="entry name" value="N-ACETYLMURAMOYL-L-ALANINE AMIDASE"/>
    <property type="match status" value="1"/>
</dbReference>
<evidence type="ECO:0000256" key="3">
    <source>
        <dbReference type="ARBA" id="ARBA00022801"/>
    </source>
</evidence>
<organism evidence="7 8">
    <name type="scientific">Hoylesella loescheii DSM 19665 = JCM 12249 = ATCC 15930</name>
    <dbReference type="NCBI Taxonomy" id="1122985"/>
    <lineage>
        <taxon>Bacteria</taxon>
        <taxon>Pseudomonadati</taxon>
        <taxon>Bacteroidota</taxon>
        <taxon>Bacteroidia</taxon>
        <taxon>Bacteroidales</taxon>
        <taxon>Prevotellaceae</taxon>
        <taxon>Hoylesella</taxon>
    </lineage>
</organism>
<evidence type="ECO:0000259" key="6">
    <source>
        <dbReference type="SMART" id="SM00646"/>
    </source>
</evidence>
<keyword evidence="3" id="KW-0378">Hydrolase</keyword>
<feature type="chain" id="PRO_5001668208" description="N-acetylmuramoyl-L-alanine amidase" evidence="5">
    <location>
        <begin position="22"/>
        <end position="459"/>
    </location>
</feature>
<name>A0A069QK38_HOYLO</name>
<dbReference type="EMBL" id="JNGW01000024">
    <property type="protein sequence ID" value="KDR53155.1"/>
    <property type="molecule type" value="Genomic_DNA"/>
</dbReference>
<feature type="region of interest" description="Disordered" evidence="4">
    <location>
        <begin position="275"/>
        <end position="354"/>
    </location>
</feature>
<protein>
    <recommendedName>
        <fullName evidence="2">N-acetylmuramoyl-L-alanine amidase</fullName>
        <ecNumber evidence="2">3.5.1.28</ecNumber>
    </recommendedName>
</protein>
<reference evidence="7 8" key="1">
    <citation type="submission" date="2013-08" db="EMBL/GenBank/DDBJ databases">
        <authorList>
            <person name="Weinstock G."/>
            <person name="Sodergren E."/>
            <person name="Wylie T."/>
            <person name="Fulton L."/>
            <person name="Fulton R."/>
            <person name="Fronick C."/>
            <person name="O'Laughlin M."/>
            <person name="Godfrey J."/>
            <person name="Miner T."/>
            <person name="Herter B."/>
            <person name="Appelbaum E."/>
            <person name="Cordes M."/>
            <person name="Lek S."/>
            <person name="Wollam A."/>
            <person name="Pepin K.H."/>
            <person name="Palsikar V.B."/>
            <person name="Mitreva M."/>
            <person name="Wilson R.K."/>
        </authorList>
    </citation>
    <scope>NUCLEOTIDE SEQUENCE [LARGE SCALE GENOMIC DNA]</scope>
    <source>
        <strain evidence="7 8">ATCC 15930</strain>
    </source>
</reference>
<dbReference type="PATRIC" id="fig|1122985.7.peg.738"/>
<dbReference type="InterPro" id="IPR050695">
    <property type="entry name" value="N-acetylmuramoyl_amidase_3"/>
</dbReference>
<proteinExistence type="predicted"/>
<feature type="domain" description="MurNAc-LAA" evidence="6">
    <location>
        <begin position="88"/>
        <end position="247"/>
    </location>
</feature>